<reference evidence="2" key="1">
    <citation type="submission" date="2014-12" db="EMBL/GenBank/DDBJ databases">
        <authorList>
            <person name="Hall J."/>
        </authorList>
    </citation>
    <scope>NUCLEOTIDE SEQUENCE [LARGE SCALE GENOMIC DNA]</scope>
    <source>
        <strain evidence="2">SBW25</strain>
        <plasmid evidence="2">pQBR55</plasmid>
    </source>
</reference>
<accession>A0A0G4E5L3</accession>
<proteinExistence type="predicted"/>
<keyword evidence="2" id="KW-0614">Plasmid</keyword>
<evidence type="ECO:0000313" key="2">
    <source>
        <dbReference type="EMBL" id="CEK42521.1"/>
    </source>
</evidence>
<dbReference type="EMBL" id="LN713927">
    <property type="protein sequence ID" value="CEK42521.1"/>
    <property type="molecule type" value="Genomic_DNA"/>
</dbReference>
<keyword evidence="1" id="KW-0472">Membrane</keyword>
<dbReference type="AlphaFoldDB" id="A0A0G4E5L3"/>
<sequence>MMKNLILLWIKDALLSLGGGFLVTGIFLIATTAELTVDGLFWSVVLGTFGALLIVGSLALVILVGFLDRGG</sequence>
<keyword evidence="1" id="KW-0812">Transmembrane</keyword>
<reference evidence="2" key="2">
    <citation type="submission" date="2015-06" db="EMBL/GenBank/DDBJ databases">
        <title>Environmentally co-occuring mercury resistance plasmids are genetically and phenotypically diverse and confer variable context-dependent fitness effects.</title>
        <authorList>
            <person name="Hall J.P.J."/>
            <person name="Harrison E."/>
            <person name="Lilley A.K."/>
            <person name="Paterson S."/>
            <person name="Spiers A.J."/>
            <person name="Brockhurst M.A."/>
        </authorList>
    </citation>
    <scope>NUCLEOTIDE SEQUENCE [LARGE SCALE GENOMIC DNA]</scope>
    <source>
        <strain evidence="2">SBW25</strain>
        <plasmid evidence="2">pQBR55</plasmid>
    </source>
</reference>
<feature type="transmembrane region" description="Helical" evidence="1">
    <location>
        <begin position="12"/>
        <end position="33"/>
    </location>
</feature>
<gene>
    <name evidence="2" type="ORF">PQBR55_0142</name>
</gene>
<feature type="transmembrane region" description="Helical" evidence="1">
    <location>
        <begin position="39"/>
        <end position="67"/>
    </location>
</feature>
<protein>
    <submittedName>
        <fullName evidence="2">Uncharacterized protein</fullName>
    </submittedName>
</protein>
<organism evidence="2">
    <name type="scientific">Pseudomonas fluorescens (strain SBW25)</name>
    <dbReference type="NCBI Taxonomy" id="216595"/>
    <lineage>
        <taxon>Bacteria</taxon>
        <taxon>Pseudomonadati</taxon>
        <taxon>Pseudomonadota</taxon>
        <taxon>Gammaproteobacteria</taxon>
        <taxon>Pseudomonadales</taxon>
        <taxon>Pseudomonadaceae</taxon>
        <taxon>Pseudomonas</taxon>
    </lineage>
</organism>
<evidence type="ECO:0000256" key="1">
    <source>
        <dbReference type="SAM" id="Phobius"/>
    </source>
</evidence>
<keyword evidence="1" id="KW-1133">Transmembrane helix</keyword>
<name>A0A0G4E5L3_PSEFS</name>
<geneLocation type="plasmid" evidence="2">
    <name>pQBR55</name>
</geneLocation>